<accession>A0A433N1J3</accession>
<dbReference type="Proteomes" id="UP000268857">
    <property type="component" value="Unassembled WGS sequence"/>
</dbReference>
<sequence length="291" mass="32228">MEQEKFMMQQQKITGKIDPRTLIESRLQLHYAVQVIDAIASTLAEPKPDYSHTSFGWNSELKVFVGELIPAAKSFRVALEPVSLTSLILDEQNQKIAEFSLHQKTLAEQINWYKKEIATLGADADKVVLPSYPRADFPDDKIAHGADFDANKGKSGRQELANYYAITNLLLQEIVAKEEGASSIHIWPHHFDIAILVTVGNISNGEPITVGIGMSPGDTNYNEPYWYVSPYPSPEITNLTELASGGFWHTQDWVGAVLKASNVSGEGEEKIKQIQAFLDSALQGSKSLLKV</sequence>
<dbReference type="STRING" id="211165.GCA_000317285_01862"/>
<proteinExistence type="predicted"/>
<evidence type="ECO:0000313" key="1">
    <source>
        <dbReference type="EMBL" id="RUR74861.1"/>
    </source>
</evidence>
<gene>
    <name evidence="1" type="ORF">PCC6912_50390</name>
</gene>
<protein>
    <submittedName>
        <fullName evidence="1">Uncharacterized protein</fullName>
    </submittedName>
</protein>
<evidence type="ECO:0000313" key="2">
    <source>
        <dbReference type="Proteomes" id="UP000268857"/>
    </source>
</evidence>
<name>A0A433N1J3_CHLFR</name>
<comment type="caution">
    <text evidence="1">The sequence shown here is derived from an EMBL/GenBank/DDBJ whole genome shotgun (WGS) entry which is preliminary data.</text>
</comment>
<organism evidence="1 2">
    <name type="scientific">Chlorogloeopsis fritschii PCC 6912</name>
    <dbReference type="NCBI Taxonomy" id="211165"/>
    <lineage>
        <taxon>Bacteria</taxon>
        <taxon>Bacillati</taxon>
        <taxon>Cyanobacteriota</taxon>
        <taxon>Cyanophyceae</taxon>
        <taxon>Nostocales</taxon>
        <taxon>Chlorogloeopsidaceae</taxon>
        <taxon>Chlorogloeopsis</taxon>
    </lineage>
</organism>
<dbReference type="AlphaFoldDB" id="A0A433N1J3"/>
<dbReference type="EMBL" id="RSCJ01000027">
    <property type="protein sequence ID" value="RUR74861.1"/>
    <property type="molecule type" value="Genomic_DNA"/>
</dbReference>
<reference evidence="1 2" key="1">
    <citation type="journal article" date="2019" name="Genome Biol. Evol.">
        <title>Day and night: Metabolic profiles and evolutionary relationships of six axenic non-marine cyanobacteria.</title>
        <authorList>
            <person name="Will S.E."/>
            <person name="Henke P."/>
            <person name="Boedeker C."/>
            <person name="Huang S."/>
            <person name="Brinkmann H."/>
            <person name="Rohde M."/>
            <person name="Jarek M."/>
            <person name="Friedl T."/>
            <person name="Seufert S."/>
            <person name="Schumacher M."/>
            <person name="Overmann J."/>
            <person name="Neumann-Schaal M."/>
            <person name="Petersen J."/>
        </authorList>
    </citation>
    <scope>NUCLEOTIDE SEQUENCE [LARGE SCALE GENOMIC DNA]</scope>
    <source>
        <strain evidence="1 2">PCC 6912</strain>
    </source>
</reference>
<keyword evidence="2" id="KW-1185">Reference proteome</keyword>